<protein>
    <submittedName>
        <fullName evidence="2">Uncharacterized protein</fullName>
    </submittedName>
</protein>
<organism evidence="2 3">
    <name type="scientific">Rhizoclosmatium globosum</name>
    <dbReference type="NCBI Taxonomy" id="329046"/>
    <lineage>
        <taxon>Eukaryota</taxon>
        <taxon>Fungi</taxon>
        <taxon>Fungi incertae sedis</taxon>
        <taxon>Chytridiomycota</taxon>
        <taxon>Chytridiomycota incertae sedis</taxon>
        <taxon>Chytridiomycetes</taxon>
        <taxon>Chytridiales</taxon>
        <taxon>Chytriomycetaceae</taxon>
        <taxon>Rhizoclosmatium</taxon>
    </lineage>
</organism>
<reference evidence="2 3" key="1">
    <citation type="submission" date="2016-07" db="EMBL/GenBank/DDBJ databases">
        <title>Pervasive Adenine N6-methylation of Active Genes in Fungi.</title>
        <authorList>
            <consortium name="DOE Joint Genome Institute"/>
            <person name="Mondo S.J."/>
            <person name="Dannebaum R.O."/>
            <person name="Kuo R.C."/>
            <person name="Labutti K."/>
            <person name="Haridas S."/>
            <person name="Kuo A."/>
            <person name="Salamov A."/>
            <person name="Ahrendt S.R."/>
            <person name="Lipzen A."/>
            <person name="Sullivan W."/>
            <person name="Andreopoulos W.B."/>
            <person name="Clum A."/>
            <person name="Lindquist E."/>
            <person name="Daum C."/>
            <person name="Ramamoorthy G.K."/>
            <person name="Gryganskyi A."/>
            <person name="Culley D."/>
            <person name="Magnuson J.K."/>
            <person name="James T.Y."/>
            <person name="O'Malley M.A."/>
            <person name="Stajich J.E."/>
            <person name="Spatafora J.W."/>
            <person name="Visel A."/>
            <person name="Grigoriev I.V."/>
        </authorList>
    </citation>
    <scope>NUCLEOTIDE SEQUENCE [LARGE SCALE GENOMIC DNA]</scope>
    <source>
        <strain evidence="2 3">JEL800</strain>
    </source>
</reference>
<accession>A0A1Y2CJL4</accession>
<feature type="region of interest" description="Disordered" evidence="1">
    <location>
        <begin position="1"/>
        <end position="29"/>
    </location>
</feature>
<sequence>MTFGYSPYSRGSSSTTTPRTRAPRYDVLPEFTPPTSTYNRKKGVKAYTRGWINERGEFNLNMKVGSYGHSRTHMAHPSDLVSSLYRIARNEADCFGGSQRTLRCICFIKRKIW</sequence>
<dbReference type="AlphaFoldDB" id="A0A1Y2CJL4"/>
<dbReference type="Proteomes" id="UP000193642">
    <property type="component" value="Unassembled WGS sequence"/>
</dbReference>
<evidence type="ECO:0000313" key="2">
    <source>
        <dbReference type="EMBL" id="ORY46525.1"/>
    </source>
</evidence>
<comment type="caution">
    <text evidence="2">The sequence shown here is derived from an EMBL/GenBank/DDBJ whole genome shotgun (WGS) entry which is preliminary data.</text>
</comment>
<dbReference type="EMBL" id="MCGO01000016">
    <property type="protein sequence ID" value="ORY46525.1"/>
    <property type="molecule type" value="Genomic_DNA"/>
</dbReference>
<evidence type="ECO:0000313" key="3">
    <source>
        <dbReference type="Proteomes" id="UP000193642"/>
    </source>
</evidence>
<keyword evidence="3" id="KW-1185">Reference proteome</keyword>
<name>A0A1Y2CJL4_9FUNG</name>
<gene>
    <name evidence="2" type="ORF">BCR33DRAFT_130474</name>
</gene>
<evidence type="ECO:0000256" key="1">
    <source>
        <dbReference type="SAM" id="MobiDB-lite"/>
    </source>
</evidence>
<feature type="compositionally biased region" description="Low complexity" evidence="1">
    <location>
        <begin position="1"/>
        <end position="20"/>
    </location>
</feature>
<proteinExistence type="predicted"/>